<evidence type="ECO:0000256" key="4">
    <source>
        <dbReference type="ARBA" id="ARBA00022544"/>
    </source>
</evidence>
<dbReference type="AlphaFoldDB" id="A0A841T6S6"/>
<dbReference type="Pfam" id="PF03845">
    <property type="entry name" value="Spore_permease"/>
    <property type="match status" value="1"/>
</dbReference>
<keyword evidence="7 8" id="KW-0472">Membrane</keyword>
<dbReference type="RefSeq" id="WP_185123610.1">
    <property type="nucleotide sequence ID" value="NZ_JACJVQ010000032.1"/>
</dbReference>
<evidence type="ECO:0000256" key="2">
    <source>
        <dbReference type="ARBA" id="ARBA00007998"/>
    </source>
</evidence>
<accession>A0A841T6S6</accession>
<dbReference type="PANTHER" id="PTHR34975">
    <property type="entry name" value="SPORE GERMINATION PROTEIN A2"/>
    <property type="match status" value="1"/>
</dbReference>
<proteinExistence type="inferred from homology"/>
<feature type="transmembrane region" description="Helical" evidence="8">
    <location>
        <begin position="189"/>
        <end position="208"/>
    </location>
</feature>
<evidence type="ECO:0000256" key="5">
    <source>
        <dbReference type="ARBA" id="ARBA00022692"/>
    </source>
</evidence>
<dbReference type="Proteomes" id="UP000535838">
    <property type="component" value="Unassembled WGS sequence"/>
</dbReference>
<feature type="transmembrane region" description="Helical" evidence="8">
    <location>
        <begin position="75"/>
        <end position="93"/>
    </location>
</feature>
<evidence type="ECO:0000313" key="10">
    <source>
        <dbReference type="Proteomes" id="UP000535838"/>
    </source>
</evidence>
<gene>
    <name evidence="9" type="ORF">H7B67_30145</name>
</gene>
<feature type="transmembrane region" description="Helical" evidence="8">
    <location>
        <begin position="300"/>
        <end position="318"/>
    </location>
</feature>
<evidence type="ECO:0000256" key="6">
    <source>
        <dbReference type="ARBA" id="ARBA00022989"/>
    </source>
</evidence>
<keyword evidence="4" id="KW-0309">Germination</keyword>
<feature type="transmembrane region" description="Helical" evidence="8">
    <location>
        <begin position="214"/>
        <end position="232"/>
    </location>
</feature>
<keyword evidence="10" id="KW-1185">Reference proteome</keyword>
<feature type="transmembrane region" description="Helical" evidence="8">
    <location>
        <begin position="6"/>
        <end position="26"/>
    </location>
</feature>
<organism evidence="9 10">
    <name type="scientific">Cohnella thailandensis</name>
    <dbReference type="NCBI Taxonomy" id="557557"/>
    <lineage>
        <taxon>Bacteria</taxon>
        <taxon>Bacillati</taxon>
        <taxon>Bacillota</taxon>
        <taxon>Bacilli</taxon>
        <taxon>Bacillales</taxon>
        <taxon>Paenibacillaceae</taxon>
        <taxon>Cohnella</taxon>
    </lineage>
</organism>
<evidence type="ECO:0000256" key="3">
    <source>
        <dbReference type="ARBA" id="ARBA00022448"/>
    </source>
</evidence>
<sequence length="362" mass="39711">MESKLTGLQLYAMMLVFLLGTSIIYGTPRLVPDSWLIDIAAIVPYLLLTGIYLALFWTGCDRNLYELLVAAWGKHFGKLFALGYSVYFLYIASRNLRDMVELILTALLRNTPSFVIVLAFVGIVAYAACGGIIALGRLSILIAGMVLFFFVVLTCLLYFSDSIDLERVLPFLSEGLGAVAGASLRSSIWFPYGEVLVFLAFGSSLGGAKTLRKIGLFSLLSATAILSFSNLLQTSVLGIENMKYSVFALLDAARLINIENFITRMDALVAFIIIFGVIVKSAIFLYASAKGAEFLFGSDWRGFAPSLALLIGALSIKVSRNNAEHVSEGLVYAIYWLHIPFQLAIPLATLLLLRLRLNHKEA</sequence>
<feature type="transmembrane region" description="Helical" evidence="8">
    <location>
        <begin position="35"/>
        <end position="55"/>
    </location>
</feature>
<feature type="transmembrane region" description="Helical" evidence="8">
    <location>
        <begin position="268"/>
        <end position="288"/>
    </location>
</feature>
<evidence type="ECO:0000313" key="9">
    <source>
        <dbReference type="EMBL" id="MBB6638415.1"/>
    </source>
</evidence>
<dbReference type="GO" id="GO:0016020">
    <property type="term" value="C:membrane"/>
    <property type="evidence" value="ECO:0007669"/>
    <property type="project" value="UniProtKB-SubCell"/>
</dbReference>
<feature type="transmembrane region" description="Helical" evidence="8">
    <location>
        <begin position="140"/>
        <end position="159"/>
    </location>
</feature>
<dbReference type="InterPro" id="IPR004761">
    <property type="entry name" value="Spore_GerAB"/>
</dbReference>
<protein>
    <submittedName>
        <fullName evidence="9">GerAB/ArcD/ProY family transporter</fullName>
    </submittedName>
</protein>
<keyword evidence="5 8" id="KW-0812">Transmembrane</keyword>
<keyword evidence="3" id="KW-0813">Transport</keyword>
<dbReference type="PANTHER" id="PTHR34975:SF2">
    <property type="entry name" value="SPORE GERMINATION PROTEIN A2"/>
    <property type="match status" value="1"/>
</dbReference>
<feature type="transmembrane region" description="Helical" evidence="8">
    <location>
        <begin position="114"/>
        <end position="134"/>
    </location>
</feature>
<evidence type="ECO:0000256" key="7">
    <source>
        <dbReference type="ARBA" id="ARBA00023136"/>
    </source>
</evidence>
<keyword evidence="6 8" id="KW-1133">Transmembrane helix</keyword>
<reference evidence="9 10" key="1">
    <citation type="submission" date="2020-08" db="EMBL/GenBank/DDBJ databases">
        <title>Cohnella phylogeny.</title>
        <authorList>
            <person name="Dunlap C."/>
        </authorList>
    </citation>
    <scope>NUCLEOTIDE SEQUENCE [LARGE SCALE GENOMIC DNA]</scope>
    <source>
        <strain evidence="9 10">DSM 25241</strain>
    </source>
</reference>
<comment type="subcellular location">
    <subcellularLocation>
        <location evidence="1">Membrane</location>
        <topology evidence="1">Multi-pass membrane protein</topology>
    </subcellularLocation>
</comment>
<dbReference type="GO" id="GO:0009847">
    <property type="term" value="P:spore germination"/>
    <property type="evidence" value="ECO:0007669"/>
    <property type="project" value="InterPro"/>
</dbReference>
<evidence type="ECO:0000256" key="8">
    <source>
        <dbReference type="SAM" id="Phobius"/>
    </source>
</evidence>
<comment type="similarity">
    <text evidence="2">Belongs to the amino acid-polyamine-organocation (APC) superfamily. Spore germination protein (SGP) (TC 2.A.3.9) family.</text>
</comment>
<dbReference type="EMBL" id="JACJVQ010000032">
    <property type="protein sequence ID" value="MBB6638415.1"/>
    <property type="molecule type" value="Genomic_DNA"/>
</dbReference>
<feature type="transmembrane region" description="Helical" evidence="8">
    <location>
        <begin position="330"/>
        <end position="353"/>
    </location>
</feature>
<evidence type="ECO:0000256" key="1">
    <source>
        <dbReference type="ARBA" id="ARBA00004141"/>
    </source>
</evidence>
<name>A0A841T6S6_9BACL</name>
<comment type="caution">
    <text evidence="9">The sequence shown here is derived from an EMBL/GenBank/DDBJ whole genome shotgun (WGS) entry which is preliminary data.</text>
</comment>